<dbReference type="Proteomes" id="UP000286712">
    <property type="component" value="Unassembled WGS sequence"/>
</dbReference>
<protein>
    <submittedName>
        <fullName evidence="1">IS256 family transposase</fullName>
    </submittedName>
</protein>
<organism evidence="1 2">
    <name type="scientific">Thermus scotoductus</name>
    <dbReference type="NCBI Taxonomy" id="37636"/>
    <lineage>
        <taxon>Bacteria</taxon>
        <taxon>Thermotogati</taxon>
        <taxon>Deinococcota</taxon>
        <taxon>Deinococci</taxon>
        <taxon>Thermales</taxon>
        <taxon>Thermaceae</taxon>
        <taxon>Thermus</taxon>
    </lineage>
</organism>
<gene>
    <name evidence="1" type="ORF">CSW40_10315</name>
</gene>
<accession>A0A430RT72</accession>
<evidence type="ECO:0000313" key="2">
    <source>
        <dbReference type="Proteomes" id="UP000286712"/>
    </source>
</evidence>
<feature type="non-terminal residue" evidence="1">
    <location>
        <position position="46"/>
    </location>
</feature>
<sequence>MGQVWETVAEVLQTVLELDRTAFLQVHGGRRNGYYPRKLETTFGQV</sequence>
<evidence type="ECO:0000313" key="1">
    <source>
        <dbReference type="EMBL" id="RTH22696.1"/>
    </source>
</evidence>
<reference evidence="1 2" key="1">
    <citation type="journal article" date="2019" name="Extremophiles">
        <title>Biogeography of thermophiles and predominance of Thermus scotoductus in domestic water heaters.</title>
        <authorList>
            <person name="Wilpiszeski R.L."/>
            <person name="Zhang Z."/>
            <person name="House C.H."/>
        </authorList>
    </citation>
    <scope>NUCLEOTIDE SEQUENCE [LARGE SCALE GENOMIC DNA]</scope>
    <source>
        <strain evidence="1 2">27_S27</strain>
    </source>
</reference>
<dbReference type="AlphaFoldDB" id="A0A430RT72"/>
<proteinExistence type="predicted"/>
<dbReference type="EMBL" id="PELW01000360">
    <property type="protein sequence ID" value="RTH22696.1"/>
    <property type="molecule type" value="Genomic_DNA"/>
</dbReference>
<comment type="caution">
    <text evidence="1">The sequence shown here is derived from an EMBL/GenBank/DDBJ whole genome shotgun (WGS) entry which is preliminary data.</text>
</comment>
<name>A0A430RT72_THESC</name>